<organism evidence="1 2">
    <name type="scientific">Sporofaciens musculi</name>
    <dbReference type="NCBI Taxonomy" id="2681861"/>
    <lineage>
        <taxon>Bacteria</taxon>
        <taxon>Bacillati</taxon>
        <taxon>Bacillota</taxon>
        <taxon>Clostridia</taxon>
        <taxon>Lachnospirales</taxon>
        <taxon>Lachnospiraceae</taxon>
        <taxon>Sporofaciens</taxon>
    </lineage>
</organism>
<protein>
    <submittedName>
        <fullName evidence="1">Uncharacterized protein</fullName>
    </submittedName>
</protein>
<keyword evidence="2" id="KW-1185">Reference proteome</keyword>
<evidence type="ECO:0000313" key="2">
    <source>
        <dbReference type="Proteomes" id="UP000460412"/>
    </source>
</evidence>
<evidence type="ECO:0000313" key="1">
    <source>
        <dbReference type="EMBL" id="MXP79041.1"/>
    </source>
</evidence>
<comment type="caution">
    <text evidence="1">The sequence shown here is derived from an EMBL/GenBank/DDBJ whole genome shotgun (WGS) entry which is preliminary data.</text>
</comment>
<gene>
    <name evidence="1" type="ORF">GN277_28170</name>
</gene>
<sequence>MRIDRDSFWGGWIEALGYDMMAFTEDVHTALCILLLYRYWEKFDERYHTSLACSSLSNLILSRTEKEWVFQEECLDLYVEYEYFCSDLFSNAAFIAGFDVFSIMISEDIFPVEIWMEEKKARKRALLDLLHTRGFPDSWLPLFWKNLSKIERSYGSMEDGEIIIMQNRSIGAYKKFRREHKEMVHNYFAEEEQAIEDVLDDLMYPLTYTNVHDNGYLGDNYYIYFDTGCDGYNHLSFSMLSMQWVISCVVLGKLLRDFRDKVYQLMDIQLEFGLIS</sequence>
<dbReference type="RefSeq" id="WP_159757571.1">
    <property type="nucleotide sequence ID" value="NZ_WUQX01000003.1"/>
</dbReference>
<geneLocation type="plasmid" evidence="1">
    <name>unnamed</name>
</geneLocation>
<dbReference type="EMBL" id="WUQX01000003">
    <property type="protein sequence ID" value="MXP79041.1"/>
    <property type="molecule type" value="Genomic_DNA"/>
</dbReference>
<keyword evidence="1" id="KW-0614">Plasmid</keyword>
<reference evidence="1 2" key="1">
    <citation type="submission" date="2019-12" db="EMBL/GenBank/DDBJ databases">
        <title>Sporaefaciens musculi gen. nov., sp. nov., a novel bacterium isolated from the caecum of an obese mouse.</title>
        <authorList>
            <person name="Rasmussen T.S."/>
            <person name="Streidl T."/>
            <person name="Hitch T.C.A."/>
            <person name="Wortmann E."/>
            <person name="Deptula P."/>
            <person name="Hansen M."/>
            <person name="Nielsen D.S."/>
            <person name="Clavel T."/>
            <person name="Vogensen F.K."/>
        </authorList>
    </citation>
    <scope>NUCLEOTIDE SEQUENCE [LARGE SCALE GENOMIC DNA]</scope>
    <source>
        <strain evidence="1 2">WCA-9-b2</strain>
        <plasmid evidence="1">unnamed</plasmid>
    </source>
</reference>
<dbReference type="Proteomes" id="UP000460412">
    <property type="component" value="Unassembled WGS sequence"/>
</dbReference>
<proteinExistence type="predicted"/>
<accession>A0A7X3MMB9</accession>
<dbReference type="AlphaFoldDB" id="A0A7X3MMB9"/>
<name>A0A7X3MMB9_9FIRM</name>